<comment type="caution">
    <text evidence="1">The sequence shown here is derived from an EMBL/GenBank/DDBJ whole genome shotgun (WGS) entry which is preliminary data.</text>
</comment>
<dbReference type="Proteomes" id="UP000297229">
    <property type="component" value="Unassembled WGS sequence"/>
</dbReference>
<proteinExistence type="predicted"/>
<organism evidence="1 2">
    <name type="scientific">Botrytis elliptica</name>
    <dbReference type="NCBI Taxonomy" id="278938"/>
    <lineage>
        <taxon>Eukaryota</taxon>
        <taxon>Fungi</taxon>
        <taxon>Dikarya</taxon>
        <taxon>Ascomycota</taxon>
        <taxon>Pezizomycotina</taxon>
        <taxon>Leotiomycetes</taxon>
        <taxon>Helotiales</taxon>
        <taxon>Sclerotiniaceae</taxon>
        <taxon>Botrytis</taxon>
    </lineage>
</organism>
<protein>
    <recommendedName>
        <fullName evidence="3">F-box domain-containing protein</fullName>
    </recommendedName>
</protein>
<evidence type="ECO:0008006" key="3">
    <source>
        <dbReference type="Google" id="ProtNLM"/>
    </source>
</evidence>
<sequence length="405" mass="46750">MVAQKYSTSTKKFKDPRMDFHQSLPTNGMLESNSSPGWEDIFLCYSIFDNICTHLDPNEILLFRATTKQLSPLFESLFKTQWNVNRQLKRFIEDPITFRSKLATYNALISGSFALQFFERRFWQESDLDIYVNGSDDLESHDRLDEYLVNSEGYKLQPAKEDEGNDLHAYAGHLSDILEVKTYLKMGLTEEKPLQIQLILTTDTPWNAIINGFNHTVVVNVISWNLAYSFFPRSNFIDRTTYELKGTGNLYSIPNGNLENTIAKYEHRGWRWETAMAYGEWRRLRSLKSSSSLNEIEDYSKIWTITLDTDGINDEIPLIECKPSVDKEADSGLDDELRKAETEQAEVEQHIIDELEVFIAELERAAREHADLDQYLEKAERSEGVEDGWIEFGLCLRGEAKSLVG</sequence>
<name>A0A4Z1JKI7_9HELO</name>
<evidence type="ECO:0000313" key="2">
    <source>
        <dbReference type="Proteomes" id="UP000297229"/>
    </source>
</evidence>
<dbReference type="EMBL" id="PQXM01000304">
    <property type="protein sequence ID" value="TGO74118.1"/>
    <property type="molecule type" value="Genomic_DNA"/>
</dbReference>
<keyword evidence="2" id="KW-1185">Reference proteome</keyword>
<reference evidence="1 2" key="1">
    <citation type="submission" date="2017-12" db="EMBL/GenBank/DDBJ databases">
        <title>Comparative genomics of Botrytis spp.</title>
        <authorList>
            <person name="Valero-Jimenez C.A."/>
            <person name="Tapia P."/>
            <person name="Veloso J."/>
            <person name="Silva-Moreno E."/>
            <person name="Staats M."/>
            <person name="Valdes J.H."/>
            <person name="Van Kan J.A.L."/>
        </authorList>
    </citation>
    <scope>NUCLEOTIDE SEQUENCE [LARGE SCALE GENOMIC DNA]</scope>
    <source>
        <strain evidence="1 2">Be9601</strain>
    </source>
</reference>
<evidence type="ECO:0000313" key="1">
    <source>
        <dbReference type="EMBL" id="TGO74118.1"/>
    </source>
</evidence>
<gene>
    <name evidence="1" type="ORF">BELL_0306g00020</name>
</gene>
<dbReference type="AlphaFoldDB" id="A0A4Z1JKI7"/>
<accession>A0A4Z1JKI7</accession>